<proteinExistence type="predicted"/>
<reference evidence="1 2" key="1">
    <citation type="submission" date="2020-03" db="EMBL/GenBank/DDBJ databases">
        <title>Weissella sp. nov., isolated from Cybister lewisianus.</title>
        <authorList>
            <person name="Hyun D.-W."/>
            <person name="Bae J.-W."/>
        </authorList>
    </citation>
    <scope>NUCLEOTIDE SEQUENCE [LARGE SCALE GENOMIC DNA]</scope>
    <source>
        <strain evidence="1 2">HDW19</strain>
    </source>
</reference>
<dbReference type="Pfam" id="PF13262">
    <property type="entry name" value="DUF4054"/>
    <property type="match status" value="1"/>
</dbReference>
<dbReference type="InterPro" id="IPR025127">
    <property type="entry name" value="DUF4054"/>
</dbReference>
<dbReference type="EMBL" id="CP049888">
    <property type="protein sequence ID" value="QIL50109.1"/>
    <property type="molecule type" value="Genomic_DNA"/>
</dbReference>
<evidence type="ECO:0000313" key="2">
    <source>
        <dbReference type="Proteomes" id="UP000500741"/>
    </source>
</evidence>
<protein>
    <recommendedName>
        <fullName evidence="3">Phage gp6-like head-tail connector protein</fullName>
    </recommendedName>
</protein>
<dbReference type="AlphaFoldDB" id="A0A6G8AYR9"/>
<dbReference type="KEGG" id="wco:G7084_01490"/>
<keyword evidence="2" id="KW-1185">Reference proteome</keyword>
<gene>
    <name evidence="1" type="ORF">G7084_01490</name>
</gene>
<accession>A0A6G8AYR9</accession>
<name>A0A6G8AYR9_9LACO</name>
<evidence type="ECO:0000313" key="1">
    <source>
        <dbReference type="EMBL" id="QIL50109.1"/>
    </source>
</evidence>
<evidence type="ECO:0008006" key="3">
    <source>
        <dbReference type="Google" id="ProtNLM"/>
    </source>
</evidence>
<sequence length="112" mass="12497">MVKTADVVERIKIIAPQFSSLDDKTLSTLASDAILIAEADGFVDPMLVIAASYLAAHYASVVNGKNNNVVKQKLSVMEVTYKNDSFKSDYLNQYNNLLDTLTDHHRNRVTFM</sequence>
<dbReference type="RefSeq" id="WP_166009389.1">
    <property type="nucleotide sequence ID" value="NZ_CP049888.1"/>
</dbReference>
<organism evidence="1 2">
    <name type="scientific">Weissella coleopterorum</name>
    <dbReference type="NCBI Taxonomy" id="2714949"/>
    <lineage>
        <taxon>Bacteria</taxon>
        <taxon>Bacillati</taxon>
        <taxon>Bacillota</taxon>
        <taxon>Bacilli</taxon>
        <taxon>Lactobacillales</taxon>
        <taxon>Lactobacillaceae</taxon>
        <taxon>Weissella</taxon>
    </lineage>
</organism>
<dbReference type="Proteomes" id="UP000500741">
    <property type="component" value="Chromosome"/>
</dbReference>